<dbReference type="Proteomes" id="UP000295075">
    <property type="component" value="Unassembled WGS sequence"/>
</dbReference>
<protein>
    <submittedName>
        <fullName evidence="1">TIGR02569 family protein</fullName>
    </submittedName>
</protein>
<sequence>MIDGFAIRDEPVRLSGGQGGTWRAGGVILKPVDFVPETNWRAEVLEALPESEDFRIARPVRAVDGTWIAEGWEASHVVDGVTDVRRQDEVLRAGIEFHRAIATFPRPDFLDLRDDPWSIGDRAAWGELPFQLDPAADVVAQPLSHALHPVDLPSQAVHGDLPGNVLFAAGLPPAIIDWPVYWRPPTWALAVAVVDALCWYDATPDLAERWAHLPAWGQMLIRALIYRIATDEAASGPACWTADRLNAYRPTVDLAVGIARRQTGR</sequence>
<dbReference type="NCBIfam" id="TIGR02569">
    <property type="entry name" value="TIGR02569_actnb"/>
    <property type="match status" value="1"/>
</dbReference>
<accession>A0A4R4PYB4</accession>
<evidence type="ECO:0000313" key="1">
    <source>
        <dbReference type="EMBL" id="TDC27409.1"/>
    </source>
</evidence>
<proteinExistence type="predicted"/>
<dbReference type="EMBL" id="SMKA01000094">
    <property type="protein sequence ID" value="TDC27409.1"/>
    <property type="molecule type" value="Genomic_DNA"/>
</dbReference>
<dbReference type="InterPro" id="IPR011009">
    <property type="entry name" value="Kinase-like_dom_sf"/>
</dbReference>
<comment type="caution">
    <text evidence="1">The sequence shown here is derived from an EMBL/GenBank/DDBJ whole genome shotgun (WGS) entry which is preliminary data.</text>
</comment>
<name>A0A4R4PYB4_9ACTN</name>
<dbReference type="OrthoDB" id="4427130at2"/>
<dbReference type="InterPro" id="IPR013402">
    <property type="entry name" value="CHP02569"/>
</dbReference>
<reference evidence="1 2" key="1">
    <citation type="submission" date="2019-03" db="EMBL/GenBank/DDBJ databases">
        <title>Draft genome sequences of novel Actinobacteria.</title>
        <authorList>
            <person name="Sahin N."/>
            <person name="Ay H."/>
            <person name="Saygin H."/>
        </authorList>
    </citation>
    <scope>NUCLEOTIDE SEQUENCE [LARGE SCALE GENOMIC DNA]</scope>
    <source>
        <strain evidence="1 2">JCM 30547</strain>
    </source>
</reference>
<evidence type="ECO:0000313" key="2">
    <source>
        <dbReference type="Proteomes" id="UP000295075"/>
    </source>
</evidence>
<dbReference type="SUPFAM" id="SSF56112">
    <property type="entry name" value="Protein kinase-like (PK-like)"/>
    <property type="match status" value="1"/>
</dbReference>
<organism evidence="1 2">
    <name type="scientific">Kribbella albertanoniae</name>
    <dbReference type="NCBI Taxonomy" id="1266829"/>
    <lineage>
        <taxon>Bacteria</taxon>
        <taxon>Bacillati</taxon>
        <taxon>Actinomycetota</taxon>
        <taxon>Actinomycetes</taxon>
        <taxon>Propionibacteriales</taxon>
        <taxon>Kribbellaceae</taxon>
        <taxon>Kribbella</taxon>
    </lineage>
</organism>
<gene>
    <name evidence="1" type="ORF">E1261_20770</name>
</gene>
<keyword evidence="2" id="KW-1185">Reference proteome</keyword>
<dbReference type="AlphaFoldDB" id="A0A4R4PYB4"/>